<evidence type="ECO:0000313" key="9">
    <source>
        <dbReference type="WBParaSite" id="SSTP_0000739600.1"/>
    </source>
</evidence>
<evidence type="ECO:0000256" key="3">
    <source>
        <dbReference type="ARBA" id="ARBA00022692"/>
    </source>
</evidence>
<feature type="transmembrane region" description="Helical" evidence="6">
    <location>
        <begin position="98"/>
        <end position="117"/>
    </location>
</feature>
<reference evidence="9" key="1">
    <citation type="submission" date="2015-08" db="UniProtKB">
        <authorList>
            <consortium name="WormBaseParasite"/>
        </authorList>
    </citation>
    <scope>IDENTIFICATION</scope>
</reference>
<evidence type="ECO:0000259" key="7">
    <source>
        <dbReference type="Pfam" id="PF10277"/>
    </source>
</evidence>
<feature type="transmembrane region" description="Helical" evidence="6">
    <location>
        <begin position="59"/>
        <end position="77"/>
    </location>
</feature>
<dbReference type="GO" id="GO:0012505">
    <property type="term" value="C:endomembrane system"/>
    <property type="evidence" value="ECO:0007669"/>
    <property type="project" value="UniProtKB-SubCell"/>
</dbReference>
<protein>
    <submittedName>
        <fullName evidence="9 10">DNA damage-regulated autophagy modulator protein 1</fullName>
    </submittedName>
</protein>
<dbReference type="PANTHER" id="PTHR21324:SF2">
    <property type="entry name" value="EG:22E5.9 PROTEIN"/>
    <property type="match status" value="1"/>
</dbReference>
<comment type="similarity">
    <text evidence="2">Belongs to the DRAM/TMEM150 family.</text>
</comment>
<evidence type="ECO:0000256" key="4">
    <source>
        <dbReference type="ARBA" id="ARBA00022989"/>
    </source>
</evidence>
<feature type="domain" description="CWH43-like N-terminal" evidence="7">
    <location>
        <begin position="14"/>
        <end position="242"/>
    </location>
</feature>
<evidence type="ECO:0000256" key="6">
    <source>
        <dbReference type="SAM" id="Phobius"/>
    </source>
</evidence>
<feature type="transmembrane region" description="Helical" evidence="6">
    <location>
        <begin position="12"/>
        <end position="36"/>
    </location>
</feature>
<dbReference type="Pfam" id="PF10277">
    <property type="entry name" value="Frag1"/>
    <property type="match status" value="1"/>
</dbReference>
<name>A0A0K0ED32_STRER</name>
<dbReference type="InterPro" id="IPR050911">
    <property type="entry name" value="DRAM/TMEM150_Autophagy_Mod"/>
</dbReference>
<evidence type="ECO:0000256" key="2">
    <source>
        <dbReference type="ARBA" id="ARBA00006565"/>
    </source>
</evidence>
<accession>A0A0K0ED32</accession>
<dbReference type="InterPro" id="IPR019402">
    <property type="entry name" value="CWH43_N"/>
</dbReference>
<evidence type="ECO:0000256" key="5">
    <source>
        <dbReference type="ARBA" id="ARBA00023136"/>
    </source>
</evidence>
<dbReference type="PANTHER" id="PTHR21324">
    <property type="entry name" value="FASTING-INDUCIBLE INTEGRAL MEMBRANE PROTEIN TM6P1-RELATED"/>
    <property type="match status" value="1"/>
</dbReference>
<organism evidence="9">
    <name type="scientific">Strongyloides stercoralis</name>
    <name type="common">Threadworm</name>
    <dbReference type="NCBI Taxonomy" id="6248"/>
    <lineage>
        <taxon>Eukaryota</taxon>
        <taxon>Metazoa</taxon>
        <taxon>Ecdysozoa</taxon>
        <taxon>Nematoda</taxon>
        <taxon>Chromadorea</taxon>
        <taxon>Rhabditida</taxon>
        <taxon>Tylenchina</taxon>
        <taxon>Panagrolaimomorpha</taxon>
        <taxon>Strongyloidoidea</taxon>
        <taxon>Strongyloididae</taxon>
        <taxon>Strongyloides</taxon>
    </lineage>
</organism>
<evidence type="ECO:0000313" key="8">
    <source>
        <dbReference type="Proteomes" id="UP000035681"/>
    </source>
</evidence>
<feature type="transmembrane region" description="Helical" evidence="6">
    <location>
        <begin position="162"/>
        <end position="187"/>
    </location>
</feature>
<evidence type="ECO:0000256" key="1">
    <source>
        <dbReference type="ARBA" id="ARBA00004127"/>
    </source>
</evidence>
<proteinExistence type="inferred from homology"/>
<keyword evidence="8" id="KW-1185">Reference proteome</keyword>
<feature type="transmembrane region" description="Helical" evidence="6">
    <location>
        <begin position="123"/>
        <end position="150"/>
    </location>
</feature>
<dbReference type="WBParaSite" id="TCONS_00006830.p1">
    <property type="protein sequence ID" value="TCONS_00006830.p1"/>
    <property type="gene ID" value="XLOC_004935"/>
</dbReference>
<feature type="transmembrane region" description="Helical" evidence="6">
    <location>
        <begin position="212"/>
        <end position="234"/>
    </location>
</feature>
<evidence type="ECO:0000313" key="10">
    <source>
        <dbReference type="WBParaSite" id="TCONS_00006830.p1"/>
    </source>
</evidence>
<dbReference type="WBParaSite" id="SSTP_0000739600.1">
    <property type="protein sequence ID" value="SSTP_0000739600.1"/>
    <property type="gene ID" value="SSTP_0000739600"/>
</dbReference>
<comment type="subcellular location">
    <subcellularLocation>
        <location evidence="1">Endomembrane system</location>
        <topology evidence="1">Multi-pass membrane protein</topology>
    </subcellularLocation>
</comment>
<dbReference type="AlphaFoldDB" id="A0A0K0ED32"/>
<dbReference type="Proteomes" id="UP000035681">
    <property type="component" value="Unplaced"/>
</dbReference>
<keyword evidence="5 6" id="KW-0472">Membrane</keyword>
<keyword evidence="4 6" id="KW-1133">Transmembrane helix</keyword>
<sequence>MVKILRMGNIGAGHIPITFGILLSATLGVTYCLSVYNNDVDVWLPYISSSGDARPESCIFSFLLNISGVLCLLNLYLRYMLVAQLNRELDIFLKIVNRIAFTFGIIAGFSMLIVANFQQTAEWTIHIFAAVVCFTSAVIYMCIDSFVTMYMYPTYNNKRIALIRIGIATAGVISLLLAIIFGFAASIKFHSEFPDQDIPKPWSQKKYYTPGYNLHCISALFEWLLALIIMIYVISFSRDFESLHVKLTVEALVNHLDHEFIWASSDDLTRSH</sequence>
<keyword evidence="3 6" id="KW-0812">Transmembrane</keyword>